<dbReference type="GO" id="GO:0030416">
    <property type="term" value="P:methylamine metabolic process"/>
    <property type="evidence" value="ECO:0007669"/>
    <property type="project" value="InterPro"/>
</dbReference>
<dbReference type="AlphaFoldDB" id="A0A918J3R4"/>
<evidence type="ECO:0000256" key="1">
    <source>
        <dbReference type="ARBA" id="ARBA00004141"/>
    </source>
</evidence>
<dbReference type="Pfam" id="PF07291">
    <property type="entry name" value="MauE"/>
    <property type="match status" value="1"/>
</dbReference>
<proteinExistence type="predicted"/>
<reference evidence="7" key="1">
    <citation type="journal article" date="2014" name="Int. J. Syst. Evol. Microbiol.">
        <title>Complete genome sequence of Corynebacterium casei LMG S-19264T (=DSM 44701T), isolated from a smear-ripened cheese.</title>
        <authorList>
            <consortium name="US DOE Joint Genome Institute (JGI-PGF)"/>
            <person name="Walter F."/>
            <person name="Albersmeier A."/>
            <person name="Kalinowski J."/>
            <person name="Ruckert C."/>
        </authorList>
    </citation>
    <scope>NUCLEOTIDE SEQUENCE</scope>
    <source>
        <strain evidence="7">KCTC 12113</strain>
    </source>
</reference>
<evidence type="ECO:0000259" key="6">
    <source>
        <dbReference type="Pfam" id="PF07291"/>
    </source>
</evidence>
<dbReference type="GO" id="GO:0016020">
    <property type="term" value="C:membrane"/>
    <property type="evidence" value="ECO:0007669"/>
    <property type="project" value="UniProtKB-SubCell"/>
</dbReference>
<keyword evidence="2 5" id="KW-0812">Transmembrane</keyword>
<evidence type="ECO:0000256" key="4">
    <source>
        <dbReference type="ARBA" id="ARBA00023136"/>
    </source>
</evidence>
<feature type="transmembrane region" description="Helical" evidence="5">
    <location>
        <begin position="88"/>
        <end position="108"/>
    </location>
</feature>
<dbReference type="PANTHER" id="PTHR36974:SF1">
    <property type="entry name" value="DOXX FAMILY MEMBRANE PROTEIN"/>
    <property type="match status" value="1"/>
</dbReference>
<evidence type="ECO:0000256" key="3">
    <source>
        <dbReference type="ARBA" id="ARBA00022989"/>
    </source>
</evidence>
<comment type="caution">
    <text evidence="7">The sequence shown here is derived from an EMBL/GenBank/DDBJ whole genome shotgun (WGS) entry which is preliminary data.</text>
</comment>
<dbReference type="PANTHER" id="PTHR36974">
    <property type="entry name" value="MEMBRANE PROTEIN-RELATED"/>
    <property type="match status" value="1"/>
</dbReference>
<feature type="transmembrane region" description="Helical" evidence="5">
    <location>
        <begin position="32"/>
        <end position="53"/>
    </location>
</feature>
<keyword evidence="8" id="KW-1185">Reference proteome</keyword>
<feature type="domain" description="Methylamine utilisation protein MauE" evidence="6">
    <location>
        <begin position="3"/>
        <end position="81"/>
    </location>
</feature>
<keyword evidence="4 5" id="KW-0472">Membrane</keyword>
<gene>
    <name evidence="7" type="ORF">GCM10007383_31820</name>
</gene>
<dbReference type="Proteomes" id="UP000634668">
    <property type="component" value="Unassembled WGS sequence"/>
</dbReference>
<dbReference type="InterPro" id="IPR009908">
    <property type="entry name" value="Methylamine_util_MauE"/>
</dbReference>
<evidence type="ECO:0000313" key="7">
    <source>
        <dbReference type="EMBL" id="GGW45019.1"/>
    </source>
</evidence>
<evidence type="ECO:0000256" key="5">
    <source>
        <dbReference type="SAM" id="Phobius"/>
    </source>
</evidence>
<comment type="subcellular location">
    <subcellularLocation>
        <location evidence="1">Membrane</location>
        <topology evidence="1">Multi-pass membrane protein</topology>
    </subcellularLocation>
</comment>
<reference evidence="7" key="2">
    <citation type="submission" date="2020-09" db="EMBL/GenBank/DDBJ databases">
        <authorList>
            <person name="Sun Q."/>
            <person name="Kim S."/>
        </authorList>
    </citation>
    <scope>NUCLEOTIDE SEQUENCE</scope>
    <source>
        <strain evidence="7">KCTC 12113</strain>
    </source>
</reference>
<feature type="transmembrane region" description="Helical" evidence="5">
    <location>
        <begin position="59"/>
        <end position="76"/>
    </location>
</feature>
<evidence type="ECO:0000313" key="8">
    <source>
        <dbReference type="Proteomes" id="UP000634668"/>
    </source>
</evidence>
<name>A0A918J3R4_9FLAO</name>
<evidence type="ECO:0000256" key="2">
    <source>
        <dbReference type="ARBA" id="ARBA00022692"/>
    </source>
</evidence>
<dbReference type="EMBL" id="BMWP01000026">
    <property type="protein sequence ID" value="GGW45019.1"/>
    <property type="molecule type" value="Genomic_DNA"/>
</dbReference>
<keyword evidence="3 5" id="KW-1133">Transmembrane helix</keyword>
<accession>A0A918J3R4</accession>
<organism evidence="7 8">
    <name type="scientific">Arenibacter certesii</name>
    <dbReference type="NCBI Taxonomy" id="228955"/>
    <lineage>
        <taxon>Bacteria</taxon>
        <taxon>Pseudomonadati</taxon>
        <taxon>Bacteroidota</taxon>
        <taxon>Flavobacteriia</taxon>
        <taxon>Flavobacteriales</taxon>
        <taxon>Flavobacteriaceae</taxon>
        <taxon>Arenibacter</taxon>
    </lineage>
</organism>
<protein>
    <recommendedName>
        <fullName evidence="6">Methylamine utilisation protein MauE domain-containing protein</fullName>
    </recommendedName>
</protein>
<sequence>MSVIYIFAGTMHFINPKVYLRIMPKYLPQPKLLVALSGLAEILLGIGACFSVTKDLSLYGIMAMLTVFLSVHFYMLKGKKEAARIPKWMLILRIPLQFALIYWAYYYLGDI</sequence>